<reference evidence="1 2" key="1">
    <citation type="journal article" date="2014" name="PLoS Genet.">
        <title>Phylogenetically driven sequencing of extremely halophilic archaea reveals strategies for static and dynamic osmo-response.</title>
        <authorList>
            <person name="Becker E.A."/>
            <person name="Seitzer P.M."/>
            <person name="Tritt A."/>
            <person name="Larsen D."/>
            <person name="Krusor M."/>
            <person name="Yao A.I."/>
            <person name="Wu D."/>
            <person name="Madern D."/>
            <person name="Eisen J.A."/>
            <person name="Darling A.E."/>
            <person name="Facciotti M.T."/>
        </authorList>
    </citation>
    <scope>NUCLEOTIDE SEQUENCE [LARGE SCALE GENOMIC DNA]</scope>
    <source>
        <strain evidence="1 2">DSM 11551</strain>
    </source>
</reference>
<protein>
    <submittedName>
        <fullName evidence="1">Uncharacterized protein</fullName>
    </submittedName>
</protein>
<dbReference type="PROSITE" id="PS51318">
    <property type="entry name" value="TAT"/>
    <property type="match status" value="1"/>
</dbReference>
<comment type="caution">
    <text evidence="1">The sequence shown here is derived from an EMBL/GenBank/DDBJ whole genome shotgun (WGS) entry which is preliminary data.</text>
</comment>
<evidence type="ECO:0000313" key="2">
    <source>
        <dbReference type="Proteomes" id="UP000011585"/>
    </source>
</evidence>
<gene>
    <name evidence="1" type="ORF">C499_09112</name>
</gene>
<proteinExistence type="predicted"/>
<organism evidence="1 2">
    <name type="scientific">Halogeometricum borinquense (strain ATCC 700274 / DSM 11551 / JCM 10706 / KCTC 4070 / PR3)</name>
    <dbReference type="NCBI Taxonomy" id="469382"/>
    <lineage>
        <taxon>Archaea</taxon>
        <taxon>Methanobacteriati</taxon>
        <taxon>Methanobacteriota</taxon>
        <taxon>Stenosarchaea group</taxon>
        <taxon>Halobacteria</taxon>
        <taxon>Halobacteriales</taxon>
        <taxon>Haloferacaceae</taxon>
        <taxon>Halogeometricum</taxon>
    </lineage>
</organism>
<sequence>MRMENRKTKFSRRQVLAGTSGIAAVGLLGSVEAKAAETKISKSQAPLVEVSVESVGVTAKEQVVSQSIAWPSHHITFPKSKNKAHVYTTESNLAADLSPQSTIVSTPDGIKTTKSDEVSLSRTYVDGSAAGSGASISRSPPVPISVVGGGKKTVSIGNRSVELTPHSTEQLEVTHKVPSGEATVNYEISYHGNCKVYSSSEGILIPITEESTRLINKVQKSTSQVEGSARFDKMSVEIHKNRNAYLVRVE</sequence>
<evidence type="ECO:0000313" key="1">
    <source>
        <dbReference type="EMBL" id="ELY27718.1"/>
    </source>
</evidence>
<name>L9UU73_HALBP</name>
<accession>L9UU73</accession>
<dbReference type="EMBL" id="AOHT01000032">
    <property type="protein sequence ID" value="ELY27718.1"/>
    <property type="molecule type" value="Genomic_DNA"/>
</dbReference>
<dbReference type="Proteomes" id="UP000011585">
    <property type="component" value="Unassembled WGS sequence"/>
</dbReference>
<dbReference type="InterPro" id="IPR006311">
    <property type="entry name" value="TAT_signal"/>
</dbReference>
<dbReference type="AlphaFoldDB" id="L9UU73"/>